<sequence length="285" mass="31387">MTGKEGELQFESFPDSMQPLMLQNKLESKFNCGILYMDIVGRGASGITNTADVAISIGRGPLTLRSSSVVGRMFPFGTVFFFIAKTADFAISAHLPFAIHPLMFLHPPTADFYISAHLPFTIHQSTALPSLLTFHLPLPTDFIASTSELLSLPSLLTFHLPPTYPADLVLFTRSTFDSSELFPEQSGTHSAACRCQENQLSCQMDCRDLQGVVGVESLAGINSCDLKWLTLTQPRFDTESAKLDVAFLLTGYLRLALCSFSPWLAITQPRFDTESAKLDLYKVDS</sequence>
<dbReference type="EMBL" id="JAACJN010000148">
    <property type="protein sequence ID" value="KAF5366863.1"/>
    <property type="molecule type" value="Genomic_DNA"/>
</dbReference>
<dbReference type="AlphaFoldDB" id="A0A8H5LRJ3"/>
<evidence type="ECO:0000313" key="1">
    <source>
        <dbReference type="EMBL" id="KAF5366863.1"/>
    </source>
</evidence>
<dbReference type="Proteomes" id="UP000518752">
    <property type="component" value="Unassembled WGS sequence"/>
</dbReference>
<gene>
    <name evidence="1" type="ORF">D9757_011926</name>
</gene>
<proteinExistence type="predicted"/>
<evidence type="ECO:0000313" key="2">
    <source>
        <dbReference type="Proteomes" id="UP000518752"/>
    </source>
</evidence>
<comment type="caution">
    <text evidence="1">The sequence shown here is derived from an EMBL/GenBank/DDBJ whole genome shotgun (WGS) entry which is preliminary data.</text>
</comment>
<organism evidence="1 2">
    <name type="scientific">Collybiopsis confluens</name>
    <dbReference type="NCBI Taxonomy" id="2823264"/>
    <lineage>
        <taxon>Eukaryota</taxon>
        <taxon>Fungi</taxon>
        <taxon>Dikarya</taxon>
        <taxon>Basidiomycota</taxon>
        <taxon>Agaricomycotina</taxon>
        <taxon>Agaricomycetes</taxon>
        <taxon>Agaricomycetidae</taxon>
        <taxon>Agaricales</taxon>
        <taxon>Marasmiineae</taxon>
        <taxon>Omphalotaceae</taxon>
        <taxon>Collybiopsis</taxon>
    </lineage>
</organism>
<keyword evidence="2" id="KW-1185">Reference proteome</keyword>
<protein>
    <submittedName>
        <fullName evidence="1">Uncharacterized protein</fullName>
    </submittedName>
</protein>
<accession>A0A8H5LRJ3</accession>
<name>A0A8H5LRJ3_9AGAR</name>
<reference evidence="1 2" key="1">
    <citation type="journal article" date="2020" name="ISME J.">
        <title>Uncovering the hidden diversity of litter-decomposition mechanisms in mushroom-forming fungi.</title>
        <authorList>
            <person name="Floudas D."/>
            <person name="Bentzer J."/>
            <person name="Ahren D."/>
            <person name="Johansson T."/>
            <person name="Persson P."/>
            <person name="Tunlid A."/>
        </authorList>
    </citation>
    <scope>NUCLEOTIDE SEQUENCE [LARGE SCALE GENOMIC DNA]</scope>
    <source>
        <strain evidence="1 2">CBS 406.79</strain>
    </source>
</reference>